<protein>
    <submittedName>
        <fullName evidence="1">Uncharacterized protein</fullName>
    </submittedName>
</protein>
<dbReference type="EMBL" id="CP060782">
    <property type="protein sequence ID" value="QNP45664.1"/>
    <property type="molecule type" value="Genomic_DNA"/>
</dbReference>
<evidence type="ECO:0000313" key="1">
    <source>
        <dbReference type="EMBL" id="QNP45664.1"/>
    </source>
</evidence>
<organism evidence="1 2">
    <name type="scientific">Sphingomonas sediminicola</name>
    <dbReference type="NCBI Taxonomy" id="386874"/>
    <lineage>
        <taxon>Bacteria</taxon>
        <taxon>Pseudomonadati</taxon>
        <taxon>Pseudomonadota</taxon>
        <taxon>Alphaproteobacteria</taxon>
        <taxon>Sphingomonadales</taxon>
        <taxon>Sphingomonadaceae</taxon>
        <taxon>Sphingomonas</taxon>
    </lineage>
</organism>
<name>A0ABX6T733_9SPHN</name>
<keyword evidence="2" id="KW-1185">Reference proteome</keyword>
<dbReference type="RefSeq" id="WP_187708619.1">
    <property type="nucleotide sequence ID" value="NZ_CP060782.1"/>
</dbReference>
<proteinExistence type="predicted"/>
<dbReference type="Proteomes" id="UP000516105">
    <property type="component" value="Chromosome"/>
</dbReference>
<gene>
    <name evidence="1" type="ORF">H9L14_14250</name>
</gene>
<evidence type="ECO:0000313" key="2">
    <source>
        <dbReference type="Proteomes" id="UP000516105"/>
    </source>
</evidence>
<reference evidence="1 2" key="1">
    <citation type="submission" date="2020-08" db="EMBL/GenBank/DDBJ databases">
        <title>Genome sequence of Sphingomonas sediminicola KACC 15039T.</title>
        <authorList>
            <person name="Hyun D.-W."/>
            <person name="Bae J.-W."/>
        </authorList>
    </citation>
    <scope>NUCLEOTIDE SEQUENCE [LARGE SCALE GENOMIC DNA]</scope>
    <source>
        <strain evidence="1 2">KACC 15039</strain>
    </source>
</reference>
<accession>A0ABX6T733</accession>
<sequence length="106" mass="11338">MTDDTRSLELDLEPRGDRRDSAWEALVPLHADNFALALASGYVGGSLKEDAAKDFQSPAGEGLLGFNDSVPTWALSEGEPGDRVIVAIPREGPRQSMASRQSSPVL</sequence>